<proteinExistence type="predicted"/>
<sequence>MTTIAVTGATGSIGRLTADLLTGAGLRPRLLAPRPQRLDTDLPTARCDYADGSSVRAALAGVDVALFVSGREDADRLSQHRTFVDAARDAGVQHLVYTSFVGASPTSGFTLGHDHAATEASIVESGLTATFLRDNFYAEVFGHFADGSGAIRGPAGRGRVAAVSQRDVAAVAAHVLGDPARHADATYDLTGPEALSLDEIAAHLSAVTGRPHRFVDETLDEARASRAGHGAPDWQVDAWISTYTAIRDGELAAVSGDVERLLGRPALTFRDALVGTDA</sequence>
<dbReference type="eggNOG" id="COG0702">
    <property type="taxonomic scope" value="Bacteria"/>
</dbReference>
<dbReference type="HOGENOM" id="CLU_007383_10_4_11"/>
<name>E2S8J4_9ACTN</name>
<dbReference type="InterPro" id="IPR036291">
    <property type="entry name" value="NAD(P)-bd_dom_sf"/>
</dbReference>
<organism evidence="2 3">
    <name type="scientific">Aeromicrobium marinum DSM 15272</name>
    <dbReference type="NCBI Taxonomy" id="585531"/>
    <lineage>
        <taxon>Bacteria</taxon>
        <taxon>Bacillati</taxon>
        <taxon>Actinomycetota</taxon>
        <taxon>Actinomycetes</taxon>
        <taxon>Propionibacteriales</taxon>
        <taxon>Nocardioidaceae</taxon>
        <taxon>Aeromicrobium</taxon>
    </lineage>
</organism>
<dbReference type="Gene3D" id="3.90.25.10">
    <property type="entry name" value="UDP-galactose 4-epimerase, domain 1"/>
    <property type="match status" value="1"/>
</dbReference>
<dbReference type="InterPro" id="IPR008030">
    <property type="entry name" value="NmrA-like"/>
</dbReference>
<dbReference type="Gene3D" id="3.40.50.720">
    <property type="entry name" value="NAD(P)-binding Rossmann-like Domain"/>
    <property type="match status" value="1"/>
</dbReference>
<dbReference type="OrthoDB" id="3243290at2"/>
<accession>E2S8J4</accession>
<evidence type="ECO:0000259" key="1">
    <source>
        <dbReference type="Pfam" id="PF05368"/>
    </source>
</evidence>
<evidence type="ECO:0000313" key="3">
    <source>
        <dbReference type="Proteomes" id="UP000003111"/>
    </source>
</evidence>
<dbReference type="SUPFAM" id="SSF51735">
    <property type="entry name" value="NAD(P)-binding Rossmann-fold domains"/>
    <property type="match status" value="1"/>
</dbReference>
<reference evidence="2" key="1">
    <citation type="submission" date="2010-08" db="EMBL/GenBank/DDBJ databases">
        <authorList>
            <person name="Muzny D."/>
            <person name="Qin X."/>
            <person name="Buhay C."/>
            <person name="Dugan-Rocha S."/>
            <person name="Ding Y."/>
            <person name="Chen G."/>
            <person name="Hawes A."/>
            <person name="Holder M."/>
            <person name="Jhangiani S."/>
            <person name="Johnson A."/>
            <person name="Khan Z."/>
            <person name="Li Z."/>
            <person name="Liu W."/>
            <person name="Liu X."/>
            <person name="Perez L."/>
            <person name="Shen H."/>
            <person name="Wang Q."/>
            <person name="Watt J."/>
            <person name="Xi L."/>
            <person name="Xin Y."/>
            <person name="Zhou J."/>
            <person name="Deng J."/>
            <person name="Jiang H."/>
            <person name="Liu Y."/>
            <person name="Qu J."/>
            <person name="Song X.-Z."/>
            <person name="Zhang L."/>
            <person name="Villasana D."/>
            <person name="Johnson A."/>
            <person name="Liu J."/>
            <person name="Liyanage D."/>
            <person name="Lorensuhewa L."/>
            <person name="Robinson T."/>
            <person name="Song A."/>
            <person name="Song B.-B."/>
            <person name="Dinh H."/>
            <person name="Thornton R."/>
            <person name="Coyle M."/>
            <person name="Francisco L."/>
            <person name="Jackson L."/>
            <person name="Javaid M."/>
            <person name="Korchina V."/>
            <person name="Kovar C."/>
            <person name="Mata R."/>
            <person name="Mathew T."/>
            <person name="Ngo R."/>
            <person name="Nguyen L."/>
            <person name="Nguyen N."/>
            <person name="Okwuonu G."/>
            <person name="Ongeri F."/>
            <person name="Pham C."/>
            <person name="Simmons D."/>
            <person name="Wilczek-Boney K."/>
            <person name="Hale W."/>
            <person name="Jakkamsetti A."/>
            <person name="Pham P."/>
            <person name="Ruth R."/>
            <person name="San Lucas F."/>
            <person name="Warren J."/>
            <person name="Zhang J."/>
            <person name="Zhao Z."/>
            <person name="Zhou C."/>
            <person name="Zhu D."/>
            <person name="Lee S."/>
            <person name="Bess C."/>
            <person name="Blankenburg K."/>
            <person name="Forbes L."/>
            <person name="Fu Q."/>
            <person name="Gubbala S."/>
            <person name="Hirani K."/>
            <person name="Jayaseelan J.C."/>
            <person name="Lara F."/>
            <person name="Munidasa M."/>
            <person name="Palculict T."/>
            <person name="Patil S."/>
            <person name="Pu L.-L."/>
            <person name="Saada N."/>
            <person name="Tang L."/>
            <person name="Weissenberger G."/>
            <person name="Zhu Y."/>
            <person name="Hemphill L."/>
            <person name="Shang Y."/>
            <person name="Youmans B."/>
            <person name="Ayvaz T."/>
            <person name="Ross M."/>
            <person name="Santibanez J."/>
            <person name="Aqrawi P."/>
            <person name="Gross S."/>
            <person name="Joshi V."/>
            <person name="Fowler G."/>
            <person name="Nazareth L."/>
            <person name="Reid J."/>
            <person name="Worley K."/>
            <person name="Petrosino J."/>
            <person name="Highlander S."/>
            <person name="Gibbs R."/>
        </authorList>
    </citation>
    <scope>NUCLEOTIDE SEQUENCE [LARGE SCALE GENOMIC DNA]</scope>
    <source>
        <strain evidence="2">DSM 15272</strain>
    </source>
</reference>
<dbReference type="Proteomes" id="UP000003111">
    <property type="component" value="Unassembled WGS sequence"/>
</dbReference>
<feature type="domain" description="NmrA-like" evidence="1">
    <location>
        <begin position="3"/>
        <end position="215"/>
    </location>
</feature>
<dbReference type="EMBL" id="ACLF03000002">
    <property type="protein sequence ID" value="EFQ84499.1"/>
    <property type="molecule type" value="Genomic_DNA"/>
</dbReference>
<evidence type="ECO:0000313" key="2">
    <source>
        <dbReference type="EMBL" id="EFQ84499.1"/>
    </source>
</evidence>
<dbReference type="PANTHER" id="PTHR43162:SF1">
    <property type="entry name" value="PRESTALK A DIFFERENTIATION PROTEIN A"/>
    <property type="match status" value="1"/>
</dbReference>
<dbReference type="PANTHER" id="PTHR43162">
    <property type="match status" value="1"/>
</dbReference>
<dbReference type="STRING" id="585531.HMPREF0063_10351"/>
<comment type="caution">
    <text evidence="2">The sequence shown here is derived from an EMBL/GenBank/DDBJ whole genome shotgun (WGS) entry which is preliminary data.</text>
</comment>
<dbReference type="CDD" id="cd05269">
    <property type="entry name" value="TMR_SDR_a"/>
    <property type="match status" value="1"/>
</dbReference>
<protein>
    <submittedName>
        <fullName evidence="2">NmrA family protein</fullName>
    </submittedName>
</protein>
<dbReference type="RefSeq" id="WP_007079231.1">
    <property type="nucleotide sequence ID" value="NZ_CM001024.1"/>
</dbReference>
<keyword evidence="3" id="KW-1185">Reference proteome</keyword>
<dbReference type="AlphaFoldDB" id="E2S8J4"/>
<dbReference type="InterPro" id="IPR051604">
    <property type="entry name" value="Ergot_Alk_Oxidoreductase"/>
</dbReference>
<dbReference type="Pfam" id="PF05368">
    <property type="entry name" value="NmrA"/>
    <property type="match status" value="1"/>
</dbReference>
<gene>
    <name evidence="2" type="ORF">HMPREF0063_10351</name>
</gene>